<dbReference type="InParanoid" id="A0A1V9XHS6"/>
<dbReference type="Proteomes" id="UP000192247">
    <property type="component" value="Unassembled WGS sequence"/>
</dbReference>
<gene>
    <name evidence="1" type="ORF">BIW11_03674</name>
</gene>
<dbReference type="EMBL" id="MNPL01010697">
    <property type="protein sequence ID" value="OQR72986.1"/>
    <property type="molecule type" value="Genomic_DNA"/>
</dbReference>
<protein>
    <submittedName>
        <fullName evidence="1">Uncharacterized protein</fullName>
    </submittedName>
</protein>
<proteinExistence type="predicted"/>
<evidence type="ECO:0000313" key="2">
    <source>
        <dbReference type="Proteomes" id="UP000192247"/>
    </source>
</evidence>
<dbReference type="AlphaFoldDB" id="A0A1V9XHS6"/>
<sequence>MRSTGAENNVIDAELPRESTSPAGKNCYIGADMNGVASRLKLALRIGRTSLKAPKRSTRWTGSYYFRCSMSSKVEATRGDQAKTKAVDPTNSRDAFFNRTLGTVKCHSGYLCGESLWRPLGVTRHTKGKRSVRCVTTFCMHICPNHRRAPAMPADFRVDAEREFYLAGTTLTARKTKRRHATERVI</sequence>
<evidence type="ECO:0000313" key="1">
    <source>
        <dbReference type="EMBL" id="OQR72986.1"/>
    </source>
</evidence>
<name>A0A1V9XHS6_9ACAR</name>
<comment type="caution">
    <text evidence="1">The sequence shown here is derived from an EMBL/GenBank/DDBJ whole genome shotgun (WGS) entry which is preliminary data.</text>
</comment>
<accession>A0A1V9XHS6</accession>
<keyword evidence="2" id="KW-1185">Reference proteome</keyword>
<organism evidence="1 2">
    <name type="scientific">Tropilaelaps mercedesae</name>
    <dbReference type="NCBI Taxonomy" id="418985"/>
    <lineage>
        <taxon>Eukaryota</taxon>
        <taxon>Metazoa</taxon>
        <taxon>Ecdysozoa</taxon>
        <taxon>Arthropoda</taxon>
        <taxon>Chelicerata</taxon>
        <taxon>Arachnida</taxon>
        <taxon>Acari</taxon>
        <taxon>Parasitiformes</taxon>
        <taxon>Mesostigmata</taxon>
        <taxon>Gamasina</taxon>
        <taxon>Dermanyssoidea</taxon>
        <taxon>Laelapidae</taxon>
        <taxon>Tropilaelaps</taxon>
    </lineage>
</organism>
<reference evidence="1 2" key="1">
    <citation type="journal article" date="2017" name="Gigascience">
        <title>Draft genome of the honey bee ectoparasitic mite, Tropilaelaps mercedesae, is shaped by the parasitic life history.</title>
        <authorList>
            <person name="Dong X."/>
            <person name="Armstrong S.D."/>
            <person name="Xia D."/>
            <person name="Makepeace B.L."/>
            <person name="Darby A.C."/>
            <person name="Kadowaki T."/>
        </authorList>
    </citation>
    <scope>NUCLEOTIDE SEQUENCE [LARGE SCALE GENOMIC DNA]</scope>
    <source>
        <strain evidence="1">Wuxi-XJTLU</strain>
    </source>
</reference>